<evidence type="ECO:0000313" key="2">
    <source>
        <dbReference type="Proteomes" id="UP000612456"/>
    </source>
</evidence>
<gene>
    <name evidence="1" type="ORF">GCM10010911_58000</name>
</gene>
<protein>
    <submittedName>
        <fullName evidence="1">Uncharacterized protein</fullName>
    </submittedName>
</protein>
<accession>A0A916ZF92</accession>
<comment type="caution">
    <text evidence="1">The sequence shown here is derived from an EMBL/GenBank/DDBJ whole genome shotgun (WGS) entry which is preliminary data.</text>
</comment>
<sequence length="53" mass="5653">MWTSEQLAGSLGLSERAAGVAKVADVVSRFENDDAAAPFQAKIVTTFILLFIP</sequence>
<name>A0A916ZF92_9BACL</name>
<dbReference type="EMBL" id="BMHP01000005">
    <property type="protein sequence ID" value="GGD91670.1"/>
    <property type="molecule type" value="Genomic_DNA"/>
</dbReference>
<evidence type="ECO:0000313" key="1">
    <source>
        <dbReference type="EMBL" id="GGD91670.1"/>
    </source>
</evidence>
<reference evidence="1" key="1">
    <citation type="journal article" date="2014" name="Int. J. Syst. Evol. Microbiol.">
        <title>Complete genome sequence of Corynebacterium casei LMG S-19264T (=DSM 44701T), isolated from a smear-ripened cheese.</title>
        <authorList>
            <consortium name="US DOE Joint Genome Institute (JGI-PGF)"/>
            <person name="Walter F."/>
            <person name="Albersmeier A."/>
            <person name="Kalinowski J."/>
            <person name="Ruckert C."/>
        </authorList>
    </citation>
    <scope>NUCLEOTIDE SEQUENCE</scope>
    <source>
        <strain evidence="1">CGMCC 1.15178</strain>
    </source>
</reference>
<dbReference type="AlphaFoldDB" id="A0A916ZF92"/>
<reference evidence="1" key="2">
    <citation type="submission" date="2020-09" db="EMBL/GenBank/DDBJ databases">
        <authorList>
            <person name="Sun Q."/>
            <person name="Zhou Y."/>
        </authorList>
    </citation>
    <scope>NUCLEOTIDE SEQUENCE</scope>
    <source>
        <strain evidence="1">CGMCC 1.15178</strain>
    </source>
</reference>
<organism evidence="1 2">
    <name type="scientific">Paenibacillus nasutitermitis</name>
    <dbReference type="NCBI Taxonomy" id="1652958"/>
    <lineage>
        <taxon>Bacteria</taxon>
        <taxon>Bacillati</taxon>
        <taxon>Bacillota</taxon>
        <taxon>Bacilli</taxon>
        <taxon>Bacillales</taxon>
        <taxon>Paenibacillaceae</taxon>
        <taxon>Paenibacillus</taxon>
    </lineage>
</organism>
<dbReference type="Proteomes" id="UP000612456">
    <property type="component" value="Unassembled WGS sequence"/>
</dbReference>
<proteinExistence type="predicted"/>
<keyword evidence="2" id="KW-1185">Reference proteome</keyword>